<name>A0ABW3WZB2_9HYPH</name>
<dbReference type="CDD" id="cd00093">
    <property type="entry name" value="HTH_XRE"/>
    <property type="match status" value="1"/>
</dbReference>
<gene>
    <name evidence="4" type="ORF">ACFQ4G_12995</name>
</gene>
<dbReference type="Gene3D" id="1.10.260.40">
    <property type="entry name" value="lambda repressor-like DNA-binding domains"/>
    <property type="match status" value="1"/>
</dbReference>
<keyword evidence="5" id="KW-1185">Reference proteome</keyword>
<dbReference type="InterPro" id="IPR001387">
    <property type="entry name" value="Cro/C1-type_HTH"/>
</dbReference>
<evidence type="ECO:0000256" key="1">
    <source>
        <dbReference type="ARBA" id="ARBA00023015"/>
    </source>
</evidence>
<evidence type="ECO:0000256" key="3">
    <source>
        <dbReference type="ARBA" id="ARBA00023163"/>
    </source>
</evidence>
<dbReference type="InterPro" id="IPR052359">
    <property type="entry name" value="HTH-type_reg/antitoxin"/>
</dbReference>
<dbReference type="PANTHER" id="PTHR36511">
    <property type="entry name" value="MERR FAMILY BACTERIAL REGULATORY PROTEIN"/>
    <property type="match status" value="1"/>
</dbReference>
<keyword evidence="2" id="KW-0238">DNA-binding</keyword>
<proteinExistence type="predicted"/>
<evidence type="ECO:0000313" key="4">
    <source>
        <dbReference type="EMBL" id="MFD1302487.1"/>
    </source>
</evidence>
<protein>
    <submittedName>
        <fullName evidence="4">Helix-turn-helix domain-containing protein</fullName>
    </submittedName>
</protein>
<dbReference type="SUPFAM" id="SSF47413">
    <property type="entry name" value="lambda repressor-like DNA-binding domains"/>
    <property type="match status" value="1"/>
</dbReference>
<dbReference type="PANTHER" id="PTHR36511:SF4">
    <property type="entry name" value="ANTITOXIN MQSA"/>
    <property type="match status" value="1"/>
</dbReference>
<dbReference type="Proteomes" id="UP001597176">
    <property type="component" value="Unassembled WGS sequence"/>
</dbReference>
<dbReference type="RefSeq" id="WP_238206141.1">
    <property type="nucleotide sequence ID" value="NZ_JBHTND010000016.1"/>
</dbReference>
<sequence length="189" mass="20431">MALSLKEALARRDAPKAESSARSGIPVRPRLRMKAEIDKADIDRPVDVARLLVSHGVSLKRAHGFLQRIAAGDTVAAQMWSENSDALVADFSDLGIEAVELKIPEVSPKDIRTRLNLSQADFATAFGFELDTVQNWDQGRNRPDASARILLAIIARHPSIVESVLMERDDVGIEGPPSASPGIPAAPSH</sequence>
<organism evidence="4 5">
    <name type="scientific">Methylobacterium marchantiae</name>
    <dbReference type="NCBI Taxonomy" id="600331"/>
    <lineage>
        <taxon>Bacteria</taxon>
        <taxon>Pseudomonadati</taxon>
        <taxon>Pseudomonadota</taxon>
        <taxon>Alphaproteobacteria</taxon>
        <taxon>Hyphomicrobiales</taxon>
        <taxon>Methylobacteriaceae</taxon>
        <taxon>Methylobacterium</taxon>
    </lineage>
</organism>
<reference evidence="5" key="1">
    <citation type="journal article" date="2019" name="Int. J. Syst. Evol. Microbiol.">
        <title>The Global Catalogue of Microorganisms (GCM) 10K type strain sequencing project: providing services to taxonomists for standard genome sequencing and annotation.</title>
        <authorList>
            <consortium name="The Broad Institute Genomics Platform"/>
            <consortium name="The Broad Institute Genome Sequencing Center for Infectious Disease"/>
            <person name="Wu L."/>
            <person name="Ma J."/>
        </authorList>
    </citation>
    <scope>NUCLEOTIDE SEQUENCE [LARGE SCALE GENOMIC DNA]</scope>
    <source>
        <strain evidence="5">CCUG 56108</strain>
    </source>
</reference>
<dbReference type="InterPro" id="IPR010982">
    <property type="entry name" value="Lambda_DNA-bd_dom_sf"/>
</dbReference>
<dbReference type="EMBL" id="JBHTND010000016">
    <property type="protein sequence ID" value="MFD1302487.1"/>
    <property type="molecule type" value="Genomic_DNA"/>
</dbReference>
<keyword evidence="3" id="KW-0804">Transcription</keyword>
<keyword evidence="1" id="KW-0805">Transcription regulation</keyword>
<evidence type="ECO:0000313" key="5">
    <source>
        <dbReference type="Proteomes" id="UP001597176"/>
    </source>
</evidence>
<accession>A0ABW3WZB2</accession>
<evidence type="ECO:0000256" key="2">
    <source>
        <dbReference type="ARBA" id="ARBA00023125"/>
    </source>
</evidence>
<comment type="caution">
    <text evidence="4">The sequence shown here is derived from an EMBL/GenBank/DDBJ whole genome shotgun (WGS) entry which is preliminary data.</text>
</comment>